<comment type="caution">
    <text evidence="1">The sequence shown here is derived from an EMBL/GenBank/DDBJ whole genome shotgun (WGS) entry which is preliminary data.</text>
</comment>
<name>A0ABQ4ZTQ1_9ASTR</name>
<dbReference type="Proteomes" id="UP001151760">
    <property type="component" value="Unassembled WGS sequence"/>
</dbReference>
<accession>A0ABQ4ZTQ1</accession>
<dbReference type="EMBL" id="BQNB010011586">
    <property type="protein sequence ID" value="GJS92512.1"/>
    <property type="molecule type" value="Genomic_DNA"/>
</dbReference>
<sequence>MSIVYREPGKSHFWGADQGDTPVELYNEFIVLGSDGLLPMPASRPTIPDYVPGPEHPASPLTMCPEEPFEGDERKERGAPLLTGRTLRTDVLEAEMPPQKRAYLTTPALGYEIGESSAAGAARQPGPTPEVDTWDEIRTEEFEERDAIADIAEIGDNSLGHYKRTVKAEEWKSRESGWKLAIAVARAYWLFIVDPAQVKSRALKIGHLLSLETEIRQFWGLEATTDDFIKAILKDRQNHYDKLDIKRRFKVVLE</sequence>
<reference evidence="1" key="2">
    <citation type="submission" date="2022-01" db="EMBL/GenBank/DDBJ databases">
        <authorList>
            <person name="Yamashiro T."/>
            <person name="Shiraishi A."/>
            <person name="Satake H."/>
            <person name="Nakayama K."/>
        </authorList>
    </citation>
    <scope>NUCLEOTIDE SEQUENCE</scope>
</reference>
<evidence type="ECO:0000313" key="2">
    <source>
        <dbReference type="Proteomes" id="UP001151760"/>
    </source>
</evidence>
<organism evidence="1 2">
    <name type="scientific">Tanacetum coccineum</name>
    <dbReference type="NCBI Taxonomy" id="301880"/>
    <lineage>
        <taxon>Eukaryota</taxon>
        <taxon>Viridiplantae</taxon>
        <taxon>Streptophyta</taxon>
        <taxon>Embryophyta</taxon>
        <taxon>Tracheophyta</taxon>
        <taxon>Spermatophyta</taxon>
        <taxon>Magnoliopsida</taxon>
        <taxon>eudicotyledons</taxon>
        <taxon>Gunneridae</taxon>
        <taxon>Pentapetalae</taxon>
        <taxon>asterids</taxon>
        <taxon>campanulids</taxon>
        <taxon>Asterales</taxon>
        <taxon>Asteraceae</taxon>
        <taxon>Asteroideae</taxon>
        <taxon>Anthemideae</taxon>
        <taxon>Anthemidinae</taxon>
        <taxon>Tanacetum</taxon>
    </lineage>
</organism>
<evidence type="ECO:0000313" key="1">
    <source>
        <dbReference type="EMBL" id="GJS92512.1"/>
    </source>
</evidence>
<reference evidence="1" key="1">
    <citation type="journal article" date="2022" name="Int. J. Mol. Sci.">
        <title>Draft Genome of Tanacetum Coccineum: Genomic Comparison of Closely Related Tanacetum-Family Plants.</title>
        <authorList>
            <person name="Yamashiro T."/>
            <person name="Shiraishi A."/>
            <person name="Nakayama K."/>
            <person name="Satake H."/>
        </authorList>
    </citation>
    <scope>NUCLEOTIDE SEQUENCE</scope>
</reference>
<keyword evidence="2" id="KW-1185">Reference proteome</keyword>
<proteinExistence type="predicted"/>
<gene>
    <name evidence="1" type="ORF">Tco_0799480</name>
</gene>
<protein>
    <submittedName>
        <fullName evidence="1">Uncharacterized protein</fullName>
    </submittedName>
</protein>